<name>A0ABQ9XAN0_9EUKA</name>
<feature type="region of interest" description="Disordered" evidence="1">
    <location>
        <begin position="1"/>
        <end position="71"/>
    </location>
</feature>
<keyword evidence="3" id="KW-1185">Reference proteome</keyword>
<gene>
    <name evidence="2" type="ORF">BLNAU_17146</name>
</gene>
<feature type="compositionally biased region" description="Low complexity" evidence="1">
    <location>
        <begin position="1"/>
        <end position="19"/>
    </location>
</feature>
<sequence>MSATSASQQSHSSSYPHSTLNVSHLPRTRTTTHSPNIVDPRTNTPSLLQHTQHSHLASPNATHHHTPLSTSVTLKPHFSIPAAKQEHLSIRCPKCAASQSTISTSDSLLIYREGLIMILEPTMKNVHQRFPLLTQNDGLSTAHPVTNPLAAIADGYPQLGRIIFAEVSIFSCPFYFLANTLHSFHPHHQFLLIPDAFDSAAFVLPAALFSTHSPSSYHFLSTNIIRRSNRISVHQHTQTRHTVRLPVSQPRFTELID</sequence>
<evidence type="ECO:0000313" key="3">
    <source>
        <dbReference type="Proteomes" id="UP001281761"/>
    </source>
</evidence>
<reference evidence="2 3" key="1">
    <citation type="journal article" date="2022" name="bioRxiv">
        <title>Genomics of Preaxostyla Flagellates Illuminates Evolutionary Transitions and the Path Towards Mitochondrial Loss.</title>
        <authorList>
            <person name="Novak L.V.F."/>
            <person name="Treitli S.C."/>
            <person name="Pyrih J."/>
            <person name="Halakuc P."/>
            <person name="Pipaliya S.V."/>
            <person name="Vacek V."/>
            <person name="Brzon O."/>
            <person name="Soukal P."/>
            <person name="Eme L."/>
            <person name="Dacks J.B."/>
            <person name="Karnkowska A."/>
            <person name="Elias M."/>
            <person name="Hampl V."/>
        </authorList>
    </citation>
    <scope>NUCLEOTIDE SEQUENCE [LARGE SCALE GENOMIC DNA]</scope>
    <source>
        <strain evidence="2">NAU3</strain>
        <tissue evidence="2">Gut</tissue>
    </source>
</reference>
<accession>A0ABQ9XAN0</accession>
<evidence type="ECO:0000256" key="1">
    <source>
        <dbReference type="SAM" id="MobiDB-lite"/>
    </source>
</evidence>
<dbReference type="Proteomes" id="UP001281761">
    <property type="component" value="Unassembled WGS sequence"/>
</dbReference>
<comment type="caution">
    <text evidence="2">The sequence shown here is derived from an EMBL/GenBank/DDBJ whole genome shotgun (WGS) entry which is preliminary data.</text>
</comment>
<protein>
    <submittedName>
        <fullName evidence="2">Uncharacterized protein</fullName>
    </submittedName>
</protein>
<organism evidence="2 3">
    <name type="scientific">Blattamonas nauphoetae</name>
    <dbReference type="NCBI Taxonomy" id="2049346"/>
    <lineage>
        <taxon>Eukaryota</taxon>
        <taxon>Metamonada</taxon>
        <taxon>Preaxostyla</taxon>
        <taxon>Oxymonadida</taxon>
        <taxon>Blattamonas</taxon>
    </lineage>
</organism>
<evidence type="ECO:0000313" key="2">
    <source>
        <dbReference type="EMBL" id="KAK2947919.1"/>
    </source>
</evidence>
<feature type="compositionally biased region" description="Polar residues" evidence="1">
    <location>
        <begin position="28"/>
        <end position="71"/>
    </location>
</feature>
<dbReference type="EMBL" id="JARBJD010000188">
    <property type="protein sequence ID" value="KAK2947919.1"/>
    <property type="molecule type" value="Genomic_DNA"/>
</dbReference>
<proteinExistence type="predicted"/>